<reference evidence="11" key="1">
    <citation type="journal article" date="2013" name="Proc. Natl. Acad. Sci. U.S.A.">
        <title>Laccase detoxification mediates the nutritional alliance between leaf-cutting ants and fungus-garden symbionts.</title>
        <authorList>
            <person name="De Fine Licht H.H."/>
            <person name="Schiott M."/>
            <person name="Rogowska-Wrzesinska A."/>
            <person name="Nygaard S."/>
            <person name="Roepstorff P."/>
            <person name="Boomsma J.J."/>
        </authorList>
    </citation>
    <scope>NUCLEOTIDE SEQUENCE</scope>
    <source>
        <strain evidence="11">Ae322</strain>
    </source>
</reference>
<keyword evidence="5" id="KW-1015">Disulfide bond</keyword>
<evidence type="ECO:0000259" key="10">
    <source>
        <dbReference type="Pfam" id="PF07732"/>
    </source>
</evidence>
<evidence type="ECO:0000256" key="5">
    <source>
        <dbReference type="ARBA" id="ARBA00023157"/>
    </source>
</evidence>
<dbReference type="EC" id="1.10.3.2" evidence="11"/>
<evidence type="ECO:0000256" key="4">
    <source>
        <dbReference type="ARBA" id="ARBA00023008"/>
    </source>
</evidence>
<dbReference type="GO" id="GO:0052716">
    <property type="term" value="F:hydroquinone:oxygen oxidoreductase activity"/>
    <property type="evidence" value="ECO:0007669"/>
    <property type="project" value="UniProtKB-EC"/>
</dbReference>
<evidence type="ECO:0000256" key="1">
    <source>
        <dbReference type="ARBA" id="ARBA00010609"/>
    </source>
</evidence>
<dbReference type="PROSITE" id="PS00080">
    <property type="entry name" value="MULTICOPPER_OXIDASE2"/>
    <property type="match status" value="1"/>
</dbReference>
<dbReference type="InterPro" id="IPR002355">
    <property type="entry name" value="Cu_oxidase_Cu_BS"/>
</dbReference>
<evidence type="ECO:0000256" key="2">
    <source>
        <dbReference type="ARBA" id="ARBA00022723"/>
    </source>
</evidence>
<dbReference type="InterPro" id="IPR008972">
    <property type="entry name" value="Cupredoxin"/>
</dbReference>
<dbReference type="GO" id="GO:0005507">
    <property type="term" value="F:copper ion binding"/>
    <property type="evidence" value="ECO:0007669"/>
    <property type="project" value="InterPro"/>
</dbReference>
<dbReference type="SMR" id="K9MFI2"/>
<evidence type="ECO:0000313" key="11">
    <source>
        <dbReference type="EMBL" id="AFV15790.1"/>
    </source>
</evidence>
<protein>
    <submittedName>
        <fullName evidence="11">Laccase</fullName>
        <ecNumber evidence="11">1.10.3.2</ecNumber>
    </submittedName>
</protein>
<feature type="domain" description="Plastocyanin-like" evidence="9">
    <location>
        <begin position="367"/>
        <end position="490"/>
    </location>
</feature>
<dbReference type="FunFam" id="2.60.40.420:FF:000045">
    <property type="entry name" value="Laccase 2"/>
    <property type="match status" value="1"/>
</dbReference>
<dbReference type="PROSITE" id="PS00079">
    <property type="entry name" value="MULTICOPPER_OXIDASE1"/>
    <property type="match status" value="2"/>
</dbReference>
<feature type="domain" description="Plastocyanin-like" evidence="10">
    <location>
        <begin position="31"/>
        <end position="150"/>
    </location>
</feature>
<feature type="chain" id="PRO_5003933616" evidence="7">
    <location>
        <begin position="21"/>
        <end position="523"/>
    </location>
</feature>
<dbReference type="Pfam" id="PF07732">
    <property type="entry name" value="Cu-oxidase_3"/>
    <property type="match status" value="1"/>
</dbReference>
<sequence>MLLVTPRFAFLLTLAAVVVATTLGPMTTLTIANKDISPDGFSRSATVVNGIHPGPVIAVTKGDRLRVNVVNQLTDSVQERGTSVHWHGILQKGTSPMDGTAGVTQCPIAPNSSFQYSFSADVAGTYWYHSHLGNQYCDGLRGALIVYDKNDPHKDLYDKTTIITLTEWYHIPAPTIQGIAFADSTLINGLGRYPGGPKTNLAVVNVQKGKRYRFRIFAMSCEPNFTFSVDGHNLTVIEADSKETECKTVNRVQLFAGQRYSAVLNANQPVDNYWIRALPNTGGNGLNTTFAGGLNSAILRYKGAPVADPTTSQQTQNDKLLETDLHPLNHPVAPGRSTPDGADYVFNVTMGFDEEAFTWTMNGVQFTAPDVPVLLQILSGAHTAQELLPKGSFLVVERNKTVQINFPSGLIGGPHPFHLHGHSFNVVRSADSGRFNFMNPVQRDTVNVGNTEGDFVSIRFRTDNPGPWILHCHIDFHLVNGLALVIAEATEDVSPLNPPLSDNYNQLCPTWNAFSAEEKNLSN</sequence>
<organism evidence="11">
    <name type="scientific">Leucoagaricus gongylophorus</name>
    <name type="common">Leaf-cutting ant fungus</name>
    <name type="synonym">Rozites gongylophorus</name>
    <dbReference type="NCBI Taxonomy" id="79220"/>
    <lineage>
        <taxon>Eukaryota</taxon>
        <taxon>Fungi</taxon>
        <taxon>Dikarya</taxon>
        <taxon>Basidiomycota</taxon>
        <taxon>Agaricomycotina</taxon>
        <taxon>Agaricomycetes</taxon>
        <taxon>Agaricomycetidae</taxon>
        <taxon>Agaricales</taxon>
        <taxon>Agaricineae</taxon>
        <taxon>Agaricaceae</taxon>
        <taxon>Leucoagaricus</taxon>
    </lineage>
</organism>
<dbReference type="PANTHER" id="PTHR11709">
    <property type="entry name" value="MULTI-COPPER OXIDASE"/>
    <property type="match status" value="1"/>
</dbReference>
<dbReference type="CDD" id="cd13903">
    <property type="entry name" value="CuRO_3_Tv-LCC_like"/>
    <property type="match status" value="1"/>
</dbReference>
<accession>K9MFI2</accession>
<evidence type="ECO:0000259" key="8">
    <source>
        <dbReference type="Pfam" id="PF00394"/>
    </source>
</evidence>
<dbReference type="InterPro" id="IPR033138">
    <property type="entry name" value="Cu_oxidase_CS"/>
</dbReference>
<evidence type="ECO:0000256" key="6">
    <source>
        <dbReference type="ARBA" id="ARBA00023180"/>
    </source>
</evidence>
<dbReference type="InterPro" id="IPR011706">
    <property type="entry name" value="Cu-oxidase_C"/>
</dbReference>
<evidence type="ECO:0000256" key="7">
    <source>
        <dbReference type="SAM" id="SignalP"/>
    </source>
</evidence>
<keyword evidence="7" id="KW-0732">Signal</keyword>
<feature type="signal peptide" evidence="7">
    <location>
        <begin position="1"/>
        <end position="20"/>
    </location>
</feature>
<keyword evidence="6" id="KW-0325">Glycoprotein</keyword>
<keyword evidence="4" id="KW-0186">Copper</keyword>
<keyword evidence="2" id="KW-0479">Metal-binding</keyword>
<comment type="similarity">
    <text evidence="1">Belongs to the multicopper oxidase family.</text>
</comment>
<dbReference type="PANTHER" id="PTHR11709:SF511">
    <property type="entry name" value="LACCASE"/>
    <property type="match status" value="1"/>
</dbReference>
<dbReference type="Pfam" id="PF07731">
    <property type="entry name" value="Cu-oxidase_2"/>
    <property type="match status" value="1"/>
</dbReference>
<gene>
    <name evidence="11" type="primary">Lcc6</name>
</gene>
<dbReference type="SUPFAM" id="SSF49503">
    <property type="entry name" value="Cupredoxins"/>
    <property type="match status" value="3"/>
</dbReference>
<dbReference type="InterPro" id="IPR001117">
    <property type="entry name" value="Cu-oxidase_2nd"/>
</dbReference>
<dbReference type="Gene3D" id="2.60.40.420">
    <property type="entry name" value="Cupredoxins - blue copper proteins"/>
    <property type="match status" value="3"/>
</dbReference>
<dbReference type="Pfam" id="PF00394">
    <property type="entry name" value="Cu-oxidase"/>
    <property type="match status" value="1"/>
</dbReference>
<evidence type="ECO:0000259" key="9">
    <source>
        <dbReference type="Pfam" id="PF07731"/>
    </source>
</evidence>
<dbReference type="InterPro" id="IPR045087">
    <property type="entry name" value="Cu-oxidase_fam"/>
</dbReference>
<feature type="domain" description="Plastocyanin-like" evidence="8">
    <location>
        <begin position="160"/>
        <end position="304"/>
    </location>
</feature>
<name>K9MFI2_LEUGO</name>
<keyword evidence="3 11" id="KW-0560">Oxidoreductase</keyword>
<proteinExistence type="inferred from homology"/>
<dbReference type="EMBL" id="JQ307228">
    <property type="protein sequence ID" value="AFV15790.1"/>
    <property type="molecule type" value="Genomic_DNA"/>
</dbReference>
<evidence type="ECO:0000256" key="3">
    <source>
        <dbReference type="ARBA" id="ARBA00023002"/>
    </source>
</evidence>
<dbReference type="InterPro" id="IPR011707">
    <property type="entry name" value="Cu-oxidase-like_N"/>
</dbReference>
<dbReference type="AlphaFoldDB" id="K9MFI2"/>